<evidence type="ECO:0000256" key="1">
    <source>
        <dbReference type="ARBA" id="ARBA00005417"/>
    </source>
</evidence>
<keyword evidence="4 6" id="KW-0067">ATP-binding</keyword>
<dbReference type="Gene3D" id="3.40.50.300">
    <property type="entry name" value="P-loop containing nucleotide triphosphate hydrolases"/>
    <property type="match status" value="2"/>
</dbReference>
<dbReference type="InterPro" id="IPR050319">
    <property type="entry name" value="ABC_transp_ATP-bind"/>
</dbReference>
<keyword evidence="3" id="KW-0547">Nucleotide-binding</keyword>
<dbReference type="InterPro" id="IPR017871">
    <property type="entry name" value="ABC_transporter-like_CS"/>
</dbReference>
<dbReference type="Pfam" id="PF08352">
    <property type="entry name" value="oligo_HPY"/>
    <property type="match status" value="2"/>
</dbReference>
<dbReference type="SMART" id="SM00382">
    <property type="entry name" value="AAA"/>
    <property type="match status" value="2"/>
</dbReference>
<dbReference type="InterPro" id="IPR013563">
    <property type="entry name" value="Oligopep_ABC_C"/>
</dbReference>
<evidence type="ECO:0000313" key="7">
    <source>
        <dbReference type="Proteomes" id="UP000325827"/>
    </source>
</evidence>
<dbReference type="PANTHER" id="PTHR43776">
    <property type="entry name" value="TRANSPORT ATP-BINDING PROTEIN"/>
    <property type="match status" value="1"/>
</dbReference>
<dbReference type="GO" id="GO:0015833">
    <property type="term" value="P:peptide transport"/>
    <property type="evidence" value="ECO:0007669"/>
    <property type="project" value="InterPro"/>
</dbReference>
<feature type="domain" description="ABC transporter" evidence="5">
    <location>
        <begin position="303"/>
        <end position="546"/>
    </location>
</feature>
<dbReference type="InterPro" id="IPR003593">
    <property type="entry name" value="AAA+_ATPase"/>
</dbReference>
<dbReference type="RefSeq" id="WP_150449716.1">
    <property type="nucleotide sequence ID" value="NZ_VYSA01000003.1"/>
</dbReference>
<evidence type="ECO:0000256" key="4">
    <source>
        <dbReference type="ARBA" id="ARBA00022840"/>
    </source>
</evidence>
<dbReference type="NCBIfam" id="NF007739">
    <property type="entry name" value="PRK10419.1"/>
    <property type="match status" value="2"/>
</dbReference>
<keyword evidence="7" id="KW-1185">Reference proteome</keyword>
<accession>A0A5J5IY52</accession>
<protein>
    <submittedName>
        <fullName evidence="6">ABC transporter ATP-binding protein</fullName>
    </submittedName>
</protein>
<dbReference type="AlphaFoldDB" id="A0A5J5IY52"/>
<dbReference type="GO" id="GO:0055085">
    <property type="term" value="P:transmembrane transport"/>
    <property type="evidence" value="ECO:0007669"/>
    <property type="project" value="UniProtKB-ARBA"/>
</dbReference>
<dbReference type="EMBL" id="VYSA01000003">
    <property type="protein sequence ID" value="KAA9106375.1"/>
    <property type="molecule type" value="Genomic_DNA"/>
</dbReference>
<dbReference type="PANTHER" id="PTHR43776:SF7">
    <property type="entry name" value="D,D-DIPEPTIDE TRANSPORT ATP-BINDING PROTEIN DDPF-RELATED"/>
    <property type="match status" value="1"/>
</dbReference>
<comment type="similarity">
    <text evidence="1">Belongs to the ABC transporter superfamily.</text>
</comment>
<evidence type="ECO:0000259" key="5">
    <source>
        <dbReference type="PROSITE" id="PS50893"/>
    </source>
</evidence>
<dbReference type="SUPFAM" id="SSF52540">
    <property type="entry name" value="P-loop containing nucleoside triphosphate hydrolases"/>
    <property type="match status" value="2"/>
</dbReference>
<name>A0A5J5IY52_9MICO</name>
<feature type="domain" description="ABC transporter" evidence="5">
    <location>
        <begin position="12"/>
        <end position="263"/>
    </location>
</feature>
<dbReference type="GO" id="GO:0016887">
    <property type="term" value="F:ATP hydrolysis activity"/>
    <property type="evidence" value="ECO:0007669"/>
    <property type="project" value="InterPro"/>
</dbReference>
<keyword evidence="2" id="KW-0813">Transport</keyword>
<dbReference type="InterPro" id="IPR003439">
    <property type="entry name" value="ABC_transporter-like_ATP-bd"/>
</dbReference>
<dbReference type="NCBIfam" id="NF008453">
    <property type="entry name" value="PRK11308.1"/>
    <property type="match status" value="2"/>
</dbReference>
<dbReference type="InterPro" id="IPR027417">
    <property type="entry name" value="P-loop_NTPase"/>
</dbReference>
<organism evidence="6 7">
    <name type="scientific">Microbacterium rhizomatis</name>
    <dbReference type="NCBI Taxonomy" id="1631477"/>
    <lineage>
        <taxon>Bacteria</taxon>
        <taxon>Bacillati</taxon>
        <taxon>Actinomycetota</taxon>
        <taxon>Actinomycetes</taxon>
        <taxon>Micrococcales</taxon>
        <taxon>Microbacteriaceae</taxon>
        <taxon>Microbacterium</taxon>
    </lineage>
</organism>
<dbReference type="PROSITE" id="PS50893">
    <property type="entry name" value="ABC_TRANSPORTER_2"/>
    <property type="match status" value="2"/>
</dbReference>
<sequence length="555" mass="59393">MTAESVAPLVEVRDLTVEFSSGRGRRATWTPAVRGVSFTVHAGECVAIVGESGSGKSVTARALLGLAGPASRVTAAQLEITGDDATAFTENAWREVRGGRIGMVLQDALVSLDPLRTVGAEIGEAIDTHRVVPRTRTHERTIELLGDVGVPRPEVRARQYPHQLSGGLRQRALIASAIAAEPQLIIADEPTTALDVTVQAQVLDTLAARVAAGSGLLLISHDLAVVAGIADQVIVMRDGVVVESGPTRDVLESPREAYTRALLDAVPSADSRGLRLTRTAEAARVGERAPLPSRRVDGERIVLEARGLTKSFGDGRHERHVAVDDVSFTVAGGETLGIVGESGSGKSTVVNLLLGFLTPDSGEVDILGRPWTALSERERRPRRRHVQLISQDPLSSFDPRWTVGRIIAESTLHLRLPAAEVRGRAVRLLDRVRLDESVLSRHPRSLSGGQRQRVAIARALAPEPEILVCDEPTSALDVSVQAEVLDLLAEIQAERGTSLVFVSHDLGVIHHIADRVIVLKDAQVVESGPVDDVFLRPQHAYTRELVAALPEGAAV</sequence>
<evidence type="ECO:0000256" key="3">
    <source>
        <dbReference type="ARBA" id="ARBA00022741"/>
    </source>
</evidence>
<reference evidence="7" key="1">
    <citation type="submission" date="2019-09" db="EMBL/GenBank/DDBJ databases">
        <title>Mumia zhuanghuii sp. nov. isolated from the intestinal contents of plateau pika (Ochotona curzoniae) in the Qinghai-Tibet plateau of China.</title>
        <authorList>
            <person name="Tian Z."/>
        </authorList>
    </citation>
    <scope>NUCLEOTIDE SEQUENCE [LARGE SCALE GENOMIC DNA]</scope>
    <source>
        <strain evidence="7">JCM 30598</strain>
    </source>
</reference>
<evidence type="ECO:0000313" key="6">
    <source>
        <dbReference type="EMBL" id="KAA9106375.1"/>
    </source>
</evidence>
<dbReference type="GO" id="GO:0005524">
    <property type="term" value="F:ATP binding"/>
    <property type="evidence" value="ECO:0007669"/>
    <property type="project" value="UniProtKB-KW"/>
</dbReference>
<gene>
    <name evidence="6" type="ORF">F6B43_14555</name>
</gene>
<dbReference type="Proteomes" id="UP000325827">
    <property type="component" value="Unassembled WGS sequence"/>
</dbReference>
<dbReference type="PROSITE" id="PS00211">
    <property type="entry name" value="ABC_TRANSPORTER_1"/>
    <property type="match status" value="1"/>
</dbReference>
<comment type="caution">
    <text evidence="6">The sequence shown here is derived from an EMBL/GenBank/DDBJ whole genome shotgun (WGS) entry which is preliminary data.</text>
</comment>
<dbReference type="OrthoDB" id="4008250at2"/>
<dbReference type="Pfam" id="PF00005">
    <property type="entry name" value="ABC_tran"/>
    <property type="match status" value="2"/>
</dbReference>
<dbReference type="CDD" id="cd03257">
    <property type="entry name" value="ABC_NikE_OppD_transporters"/>
    <property type="match status" value="2"/>
</dbReference>
<proteinExistence type="inferred from homology"/>
<evidence type="ECO:0000256" key="2">
    <source>
        <dbReference type="ARBA" id="ARBA00022448"/>
    </source>
</evidence>